<sequence length="405" mass="43761">MLIIGFILVVIGLGYAIYVVFFTQQGFNNPQSTTTTETPTGSQFPTAGQGTGTSTVGTPSDRLPSSNEVPDTSGAQGTTDSTGSSPLVNQLVEQPISNASSASNGGVKFYNQADGKFYHVTATGAVDALADTTFFNVSSVDWSPKRNEAIIEYPDGANIYYNFDTKEQVTLPQHWESFSFEQTGDKIAAKSIGFSEENQWLVVSDPKGTNVTPIEPLGQNAAKVIVDWSPNNSVIALSRTGESLGSDRQEVLLLGQYGENFKSVIVEGRDLRSTWSPNGEKLLHSVYSAQSEYQPQLWVVNASGDTIGSGRKLLNVNTWADKCAFADDRYVYCGVPRILEKGSGFVPALADAAPDDIIRIDTQTGLKQQIQTDGVHTVDSMFLGDSGRTLYFTDKNQTGLFQIPL</sequence>
<dbReference type="Proteomes" id="UP000033867">
    <property type="component" value="Unassembled WGS sequence"/>
</dbReference>
<evidence type="ECO:0000313" key="3">
    <source>
        <dbReference type="Proteomes" id="UP000033867"/>
    </source>
</evidence>
<evidence type="ECO:0000313" key="2">
    <source>
        <dbReference type="EMBL" id="KKS71300.1"/>
    </source>
</evidence>
<feature type="compositionally biased region" description="Low complexity" evidence="1">
    <location>
        <begin position="32"/>
        <end position="46"/>
    </location>
</feature>
<gene>
    <name evidence="2" type="ORF">UV42_C0032G0007</name>
</gene>
<feature type="compositionally biased region" description="Polar residues" evidence="1">
    <location>
        <begin position="52"/>
        <end position="86"/>
    </location>
</feature>
<comment type="caution">
    <text evidence="2">The sequence shown here is derived from an EMBL/GenBank/DDBJ whole genome shotgun (WGS) entry which is preliminary data.</text>
</comment>
<reference evidence="2 3" key="1">
    <citation type="journal article" date="2015" name="Nature">
        <title>rRNA introns, odd ribosomes, and small enigmatic genomes across a large radiation of phyla.</title>
        <authorList>
            <person name="Brown C.T."/>
            <person name="Hug L.A."/>
            <person name="Thomas B.C."/>
            <person name="Sharon I."/>
            <person name="Castelle C.J."/>
            <person name="Singh A."/>
            <person name="Wilkins M.J."/>
            <person name="Williams K.H."/>
            <person name="Banfield J.F."/>
        </authorList>
    </citation>
    <scope>NUCLEOTIDE SEQUENCE [LARGE SCALE GENOMIC DNA]</scope>
</reference>
<dbReference type="AlphaFoldDB" id="A0A0G1BD44"/>
<name>A0A0G1BD44_9BACT</name>
<proteinExistence type="predicted"/>
<dbReference type="EMBL" id="LCEK01000032">
    <property type="protein sequence ID" value="KKS71300.1"/>
    <property type="molecule type" value="Genomic_DNA"/>
</dbReference>
<dbReference type="SUPFAM" id="SSF82171">
    <property type="entry name" value="DPP6 N-terminal domain-like"/>
    <property type="match status" value="1"/>
</dbReference>
<organism evidence="2 3">
    <name type="scientific">Candidatus Magasanikbacteria bacterium GW2011_GWE2_42_7</name>
    <dbReference type="NCBI Taxonomy" id="1619052"/>
    <lineage>
        <taxon>Bacteria</taxon>
        <taxon>Candidatus Magasanikiibacteriota</taxon>
    </lineage>
</organism>
<feature type="region of interest" description="Disordered" evidence="1">
    <location>
        <begin position="32"/>
        <end position="86"/>
    </location>
</feature>
<protein>
    <submittedName>
        <fullName evidence="2">Uncharacterized protein</fullName>
    </submittedName>
</protein>
<accession>A0A0G1BD44</accession>
<evidence type="ECO:0000256" key="1">
    <source>
        <dbReference type="SAM" id="MobiDB-lite"/>
    </source>
</evidence>